<proteinExistence type="predicted"/>
<dbReference type="InterPro" id="IPR007922">
    <property type="entry name" value="DciA-like"/>
</dbReference>
<dbReference type="Pfam" id="PF05258">
    <property type="entry name" value="DciA"/>
    <property type="match status" value="1"/>
</dbReference>
<evidence type="ECO:0000313" key="2">
    <source>
        <dbReference type="Proteomes" id="UP000240009"/>
    </source>
</evidence>
<evidence type="ECO:0008006" key="3">
    <source>
        <dbReference type="Google" id="ProtNLM"/>
    </source>
</evidence>
<dbReference type="OrthoDB" id="288111at2"/>
<accession>A0A2S8FFZ1</accession>
<evidence type="ECO:0000313" key="1">
    <source>
        <dbReference type="EMBL" id="PQO31089.1"/>
    </source>
</evidence>
<sequence>MSQRQPGKLQSIKGTLAQLMVQKGYAQVQTADATQKAWDVAAGERLAEHSVAGNVQRGTLLVMVANSTISQMISFQKPKILKSLQEQLPDHGITDLKIKVGRID</sequence>
<dbReference type="EMBL" id="PUIA01000037">
    <property type="protein sequence ID" value="PQO31089.1"/>
    <property type="molecule type" value="Genomic_DNA"/>
</dbReference>
<gene>
    <name evidence="1" type="ORF">C5Y96_12080</name>
</gene>
<name>A0A2S8FFZ1_9BACT</name>
<reference evidence="1 2" key="1">
    <citation type="submission" date="2018-02" db="EMBL/GenBank/DDBJ databases">
        <title>Comparative genomes isolates from brazilian mangrove.</title>
        <authorList>
            <person name="Araujo J.E."/>
            <person name="Taketani R.G."/>
            <person name="Silva M.C.P."/>
            <person name="Loureco M.V."/>
            <person name="Andreote F.D."/>
        </authorList>
    </citation>
    <scope>NUCLEOTIDE SEQUENCE [LARGE SCALE GENOMIC DNA]</scope>
    <source>
        <strain evidence="1 2">HEX-2 MGV</strain>
    </source>
</reference>
<dbReference type="AlphaFoldDB" id="A0A2S8FFZ1"/>
<organism evidence="1 2">
    <name type="scientific">Blastopirellula marina</name>
    <dbReference type="NCBI Taxonomy" id="124"/>
    <lineage>
        <taxon>Bacteria</taxon>
        <taxon>Pseudomonadati</taxon>
        <taxon>Planctomycetota</taxon>
        <taxon>Planctomycetia</taxon>
        <taxon>Pirellulales</taxon>
        <taxon>Pirellulaceae</taxon>
        <taxon>Blastopirellula</taxon>
    </lineage>
</organism>
<comment type="caution">
    <text evidence="1">The sequence shown here is derived from an EMBL/GenBank/DDBJ whole genome shotgun (WGS) entry which is preliminary data.</text>
</comment>
<dbReference type="RefSeq" id="WP_105353535.1">
    <property type="nucleotide sequence ID" value="NZ_PUIA01000037.1"/>
</dbReference>
<dbReference type="Proteomes" id="UP000240009">
    <property type="component" value="Unassembled WGS sequence"/>
</dbReference>
<dbReference type="PANTHER" id="PTHR36456:SF1">
    <property type="entry name" value="UPF0232 PROTEIN SCO3875"/>
    <property type="match status" value="1"/>
</dbReference>
<dbReference type="PANTHER" id="PTHR36456">
    <property type="entry name" value="UPF0232 PROTEIN SCO3875"/>
    <property type="match status" value="1"/>
</dbReference>
<protein>
    <recommendedName>
        <fullName evidence="3">DUF721 domain-containing protein</fullName>
    </recommendedName>
</protein>